<dbReference type="SUPFAM" id="SSF56436">
    <property type="entry name" value="C-type lectin-like"/>
    <property type="match status" value="2"/>
</dbReference>
<evidence type="ECO:0000313" key="5">
    <source>
        <dbReference type="EMBL" id="PZC70939.1"/>
    </source>
</evidence>
<gene>
    <name evidence="5" type="primary">HaOG214588</name>
    <name evidence="5" type="ORF">B5X24_HaOG214588</name>
</gene>
<keyword evidence="1" id="KW-0812">Transmembrane</keyword>
<dbReference type="SMR" id="A0A2W1B2K8"/>
<dbReference type="GO" id="GO:0038023">
    <property type="term" value="F:signaling receptor activity"/>
    <property type="evidence" value="ECO:0007669"/>
    <property type="project" value="TreeGrafter"/>
</dbReference>
<proteinExistence type="predicted"/>
<keyword evidence="2" id="KW-1015">Disulfide bond</keyword>
<sequence length="295" mass="33994">MFKWVIYLTLLCITDFVVCKPDYKYHEDVNGWLKFHTVPTTWLDAFLQCHYEGAVLASPLNADFVSVISDIMGDEYALGIFIGSNALFSGGDYISVEGVPLSDMPVTWERRFDKQKPGNCLSYYYEKVSPVSCTTYLPYLCFRNKDRFARLNGCGTFDPKYRLSMATGNERCYKFHSEFRTWSEAHRICLAEGGHLAIINDQAEANTIRNMLPREWSGAFIGLRKWNQDTWLTIHGQTLEKLYHNWNAEYNSKTQTSYGIFLSDGTIGEYEDTSDGLPFICEKDPYTSRFQMVPE</sequence>
<dbReference type="InterPro" id="IPR016186">
    <property type="entry name" value="C-type_lectin-like/link_sf"/>
</dbReference>
<evidence type="ECO:0000256" key="1">
    <source>
        <dbReference type="ARBA" id="ARBA00022989"/>
    </source>
</evidence>
<evidence type="ECO:0000313" key="6">
    <source>
        <dbReference type="Proteomes" id="UP000249218"/>
    </source>
</evidence>
<dbReference type="Pfam" id="PF00059">
    <property type="entry name" value="Lectin_C"/>
    <property type="match status" value="1"/>
</dbReference>
<dbReference type="PANTHER" id="PTHR46784:SF1">
    <property type="entry name" value="KILLER CELL LECTIN-LIKE RECEPTOR SUBFAMILY B MEMBER 1"/>
    <property type="match status" value="1"/>
</dbReference>
<organism evidence="5 6">
    <name type="scientific">Helicoverpa armigera</name>
    <name type="common">Cotton bollworm</name>
    <name type="synonym">Heliothis armigera</name>
    <dbReference type="NCBI Taxonomy" id="29058"/>
    <lineage>
        <taxon>Eukaryota</taxon>
        <taxon>Metazoa</taxon>
        <taxon>Ecdysozoa</taxon>
        <taxon>Arthropoda</taxon>
        <taxon>Hexapoda</taxon>
        <taxon>Insecta</taxon>
        <taxon>Pterygota</taxon>
        <taxon>Neoptera</taxon>
        <taxon>Endopterygota</taxon>
        <taxon>Lepidoptera</taxon>
        <taxon>Glossata</taxon>
        <taxon>Ditrysia</taxon>
        <taxon>Noctuoidea</taxon>
        <taxon>Noctuidae</taxon>
        <taxon>Heliothinae</taxon>
        <taxon>Helicoverpa</taxon>
    </lineage>
</organism>
<dbReference type="Proteomes" id="UP000249218">
    <property type="component" value="Unassembled WGS sequence"/>
</dbReference>
<dbReference type="PANTHER" id="PTHR46784">
    <property type="entry name" value="KILLER CELL LECTIN-LIKE RECEPTOR SUBFAMILY B MEMBER 1"/>
    <property type="match status" value="1"/>
</dbReference>
<dbReference type="PROSITE" id="PS50041">
    <property type="entry name" value="C_TYPE_LECTIN_2"/>
    <property type="match status" value="1"/>
</dbReference>
<dbReference type="GO" id="GO:0005886">
    <property type="term" value="C:plasma membrane"/>
    <property type="evidence" value="ECO:0007669"/>
    <property type="project" value="TreeGrafter"/>
</dbReference>
<keyword evidence="1" id="KW-1133">Transmembrane helix</keyword>
<evidence type="ECO:0000256" key="3">
    <source>
        <dbReference type="SAM" id="SignalP"/>
    </source>
</evidence>
<dbReference type="CDD" id="cd00037">
    <property type="entry name" value="CLECT"/>
    <property type="match status" value="2"/>
</dbReference>
<name>A0A2W1B2K8_HELAM</name>
<keyword evidence="3" id="KW-0732">Signal</keyword>
<evidence type="ECO:0000259" key="4">
    <source>
        <dbReference type="PROSITE" id="PS50041"/>
    </source>
</evidence>
<keyword evidence="6" id="KW-1185">Reference proteome</keyword>
<dbReference type="InterPro" id="IPR016187">
    <property type="entry name" value="CTDL_fold"/>
</dbReference>
<accession>A0A2W1B2K8</accession>
<dbReference type="SMART" id="SM00034">
    <property type="entry name" value="CLECT"/>
    <property type="match status" value="2"/>
</dbReference>
<feature type="signal peptide" evidence="3">
    <location>
        <begin position="1"/>
        <end position="19"/>
    </location>
</feature>
<dbReference type="GO" id="GO:0009986">
    <property type="term" value="C:cell surface"/>
    <property type="evidence" value="ECO:0007669"/>
    <property type="project" value="TreeGrafter"/>
</dbReference>
<keyword evidence="1" id="KW-0472">Membrane</keyword>
<protein>
    <recommendedName>
        <fullName evidence="4">C-type lectin domain-containing protein</fullName>
    </recommendedName>
</protein>
<dbReference type="OrthoDB" id="7357196at2759"/>
<dbReference type="AlphaFoldDB" id="A0A2W1B2K8"/>
<feature type="chain" id="PRO_5015855982" description="C-type lectin domain-containing protein" evidence="3">
    <location>
        <begin position="20"/>
        <end position="295"/>
    </location>
</feature>
<dbReference type="InterPro" id="IPR001304">
    <property type="entry name" value="C-type_lectin-like"/>
</dbReference>
<reference evidence="5 6" key="1">
    <citation type="journal article" date="2017" name="BMC Biol.">
        <title>Genomic innovations, transcriptional plasticity and gene loss underlying the evolution and divergence of two highly polyphagous and invasive Helicoverpa pest species.</title>
        <authorList>
            <person name="Pearce S.L."/>
            <person name="Clarke D.F."/>
            <person name="East P.D."/>
            <person name="Elfekih S."/>
            <person name="Gordon K.H."/>
            <person name="Jermiin L.S."/>
            <person name="McGaughran A."/>
            <person name="Oakeshott J.G."/>
            <person name="Papanikolaou A."/>
            <person name="Perera O.P."/>
            <person name="Rane R.V."/>
            <person name="Richards S."/>
            <person name="Tay W.T."/>
            <person name="Walsh T.K."/>
            <person name="Anderson A."/>
            <person name="Anderson C.J."/>
            <person name="Asgari S."/>
            <person name="Board P.G."/>
            <person name="Bretschneider A."/>
            <person name="Campbell P.M."/>
            <person name="Chertemps T."/>
            <person name="Christeller J.T."/>
            <person name="Coppin C.W."/>
            <person name="Downes S.J."/>
            <person name="Duan G."/>
            <person name="Farnsworth C.A."/>
            <person name="Good R.T."/>
            <person name="Han L.B."/>
            <person name="Han Y.C."/>
            <person name="Hatje K."/>
            <person name="Horne I."/>
            <person name="Huang Y.P."/>
            <person name="Hughes D.S."/>
            <person name="Jacquin-Joly E."/>
            <person name="James W."/>
            <person name="Jhangiani S."/>
            <person name="Kollmar M."/>
            <person name="Kuwar S.S."/>
            <person name="Li S."/>
            <person name="Liu N.Y."/>
            <person name="Maibeche M.T."/>
            <person name="Miller J.R."/>
            <person name="Montagne N."/>
            <person name="Perry T."/>
            <person name="Qu J."/>
            <person name="Song S.V."/>
            <person name="Sutton G.G."/>
            <person name="Vogel H."/>
            <person name="Walenz B.P."/>
            <person name="Xu W."/>
            <person name="Zhang H.J."/>
            <person name="Zou Z."/>
            <person name="Batterham P."/>
            <person name="Edwards O.R."/>
            <person name="Feyereisen R."/>
            <person name="Gibbs R.A."/>
            <person name="Heckel D.G."/>
            <person name="McGrath A."/>
            <person name="Robin C."/>
            <person name="Scherer S.E."/>
            <person name="Worley K.C."/>
            <person name="Wu Y.D."/>
        </authorList>
    </citation>
    <scope>NUCLEOTIDE SEQUENCE [LARGE SCALE GENOMIC DNA]</scope>
    <source>
        <strain evidence="5">Harm_GR_Male_#8</strain>
        <tissue evidence="5">Whole organism</tissue>
    </source>
</reference>
<dbReference type="EMBL" id="KZ150418">
    <property type="protein sequence ID" value="PZC70939.1"/>
    <property type="molecule type" value="Genomic_DNA"/>
</dbReference>
<feature type="domain" description="C-type lectin" evidence="4">
    <location>
        <begin position="168"/>
        <end position="282"/>
    </location>
</feature>
<dbReference type="InterPro" id="IPR051527">
    <property type="entry name" value="KLR_subfamily_B"/>
</dbReference>
<evidence type="ECO:0000256" key="2">
    <source>
        <dbReference type="ARBA" id="ARBA00023157"/>
    </source>
</evidence>
<dbReference type="Gene3D" id="3.10.100.10">
    <property type="entry name" value="Mannose-Binding Protein A, subunit A"/>
    <property type="match status" value="2"/>
</dbReference>